<evidence type="ECO:0000313" key="1">
    <source>
        <dbReference type="EMBL" id="MFD1315158.1"/>
    </source>
</evidence>
<dbReference type="EMBL" id="JBHTMY010000002">
    <property type="protein sequence ID" value="MFD1315158.1"/>
    <property type="molecule type" value="Genomic_DNA"/>
</dbReference>
<protein>
    <submittedName>
        <fullName evidence="1">Uncharacterized protein</fullName>
    </submittedName>
</protein>
<name>A0ABW3Y010_9FLAO</name>
<sequence length="53" mass="6204">MINKNWDKIYFAFSTSDQSNEYYHAGYLENDKLFGIIDCPNRNLAAPWTGIKE</sequence>
<dbReference type="Proteomes" id="UP001597201">
    <property type="component" value="Unassembled WGS sequence"/>
</dbReference>
<proteinExistence type="predicted"/>
<gene>
    <name evidence="1" type="ORF">ACFQ39_05975</name>
</gene>
<reference evidence="2" key="1">
    <citation type="journal article" date="2019" name="Int. J. Syst. Evol. Microbiol.">
        <title>The Global Catalogue of Microorganisms (GCM) 10K type strain sequencing project: providing services to taxonomists for standard genome sequencing and annotation.</title>
        <authorList>
            <consortium name="The Broad Institute Genomics Platform"/>
            <consortium name="The Broad Institute Genome Sequencing Center for Infectious Disease"/>
            <person name="Wu L."/>
            <person name="Ma J."/>
        </authorList>
    </citation>
    <scope>NUCLEOTIDE SEQUENCE [LARGE SCALE GENOMIC DNA]</scope>
    <source>
        <strain evidence="2">CCUG 61485</strain>
    </source>
</reference>
<comment type="caution">
    <text evidence="1">The sequence shown here is derived from an EMBL/GenBank/DDBJ whole genome shotgun (WGS) entry which is preliminary data.</text>
</comment>
<accession>A0ABW3Y010</accession>
<organism evidence="1 2">
    <name type="scientific">Namhaeicola litoreus</name>
    <dbReference type="NCBI Taxonomy" id="1052145"/>
    <lineage>
        <taxon>Bacteria</taxon>
        <taxon>Pseudomonadati</taxon>
        <taxon>Bacteroidota</taxon>
        <taxon>Flavobacteriia</taxon>
        <taxon>Flavobacteriales</taxon>
        <taxon>Flavobacteriaceae</taxon>
        <taxon>Namhaeicola</taxon>
    </lineage>
</organism>
<keyword evidence="2" id="KW-1185">Reference proteome</keyword>
<evidence type="ECO:0000313" key="2">
    <source>
        <dbReference type="Proteomes" id="UP001597201"/>
    </source>
</evidence>
<dbReference type="RefSeq" id="WP_377177080.1">
    <property type="nucleotide sequence ID" value="NZ_JBHTMY010000002.1"/>
</dbReference>